<dbReference type="PANTHER" id="PTHR46417">
    <property type="entry name" value="TRNA (GUANINE-N(1)-)-METHYLTRANSFERASE"/>
    <property type="match status" value="1"/>
</dbReference>
<evidence type="ECO:0000256" key="13">
    <source>
        <dbReference type="ARBA" id="ARBA00033392"/>
    </source>
</evidence>
<dbReference type="InterPro" id="IPR023148">
    <property type="entry name" value="tRNA_m1G_MeTrfase_C_sf"/>
</dbReference>
<feature type="domain" description="tRNA methyltransferase TRMD/TRM10-type" evidence="18">
    <location>
        <begin position="1"/>
        <end position="224"/>
    </location>
</feature>
<evidence type="ECO:0000256" key="3">
    <source>
        <dbReference type="ARBA" id="ARBA00007630"/>
    </source>
</evidence>
<comment type="catalytic activity">
    <reaction evidence="14 15 17">
        <text>guanosine(37) in tRNA + S-adenosyl-L-methionine = N(1)-methylguanosine(37) in tRNA + S-adenosyl-L-homocysteine + H(+)</text>
        <dbReference type="Rhea" id="RHEA:36899"/>
        <dbReference type="Rhea" id="RHEA-COMP:10145"/>
        <dbReference type="Rhea" id="RHEA-COMP:10147"/>
        <dbReference type="ChEBI" id="CHEBI:15378"/>
        <dbReference type="ChEBI" id="CHEBI:57856"/>
        <dbReference type="ChEBI" id="CHEBI:59789"/>
        <dbReference type="ChEBI" id="CHEBI:73542"/>
        <dbReference type="ChEBI" id="CHEBI:74269"/>
        <dbReference type="EC" id="2.1.1.228"/>
    </reaction>
</comment>
<dbReference type="Proteomes" id="UP000285961">
    <property type="component" value="Unassembled WGS sequence"/>
</dbReference>
<evidence type="ECO:0000256" key="12">
    <source>
        <dbReference type="ARBA" id="ARBA00029736"/>
    </source>
</evidence>
<dbReference type="EC" id="2.1.1.228" evidence="5 15"/>
<evidence type="ECO:0000256" key="17">
    <source>
        <dbReference type="RuleBase" id="RU003464"/>
    </source>
</evidence>
<evidence type="ECO:0000313" key="20">
    <source>
        <dbReference type="Proteomes" id="UP000285961"/>
    </source>
</evidence>
<dbReference type="EMBL" id="QZKI01000011">
    <property type="protein sequence ID" value="RJP74715.1"/>
    <property type="molecule type" value="Genomic_DNA"/>
</dbReference>
<evidence type="ECO:0000256" key="14">
    <source>
        <dbReference type="ARBA" id="ARBA00047783"/>
    </source>
</evidence>
<keyword evidence="9 15" id="KW-0808">Transferase</keyword>
<evidence type="ECO:0000256" key="16">
    <source>
        <dbReference type="PIRSR" id="PIRSR000386-1"/>
    </source>
</evidence>
<dbReference type="InterPro" id="IPR002649">
    <property type="entry name" value="tRNA_m1G_MeTrfase_TrmD"/>
</dbReference>
<evidence type="ECO:0000256" key="11">
    <source>
        <dbReference type="ARBA" id="ARBA00022694"/>
    </source>
</evidence>
<dbReference type="CDD" id="cd18080">
    <property type="entry name" value="TrmD-like"/>
    <property type="match status" value="1"/>
</dbReference>
<comment type="similarity">
    <text evidence="3 15 17">Belongs to the RNA methyltransferase TrmD family.</text>
</comment>
<sequence>MRIDVITLFPGMFAGPLSESIIGRAIGRGILSVHVVNLRDFCEGKHRQADDKPYGGGPGMVLMAEPIFKAVESLSSQSSLKRIILTSAQGSLFNQEKARELAAEQDMVIICGRYEGVDERVAARLSTDEISIGDYVLTGGELPALVLIDAVCRLIPGVVGCAESLEQDSFNEGLLGYPQYTRPPELRGMNVPEVLISGNHAQIAQWRRQSAIRKTFRNRRELLGKVSLTEEEAEFVRTLERVEG</sequence>
<dbReference type="Gene3D" id="3.40.1280.10">
    <property type="match status" value="1"/>
</dbReference>
<dbReference type="NCBIfam" id="TIGR00088">
    <property type="entry name" value="trmD"/>
    <property type="match status" value="1"/>
</dbReference>
<dbReference type="Gene3D" id="1.10.1270.20">
    <property type="entry name" value="tRNA(m1g37)methyltransferase, domain 2"/>
    <property type="match status" value="1"/>
</dbReference>
<dbReference type="InterPro" id="IPR029026">
    <property type="entry name" value="tRNA_m1G_MTases_N"/>
</dbReference>
<dbReference type="PANTHER" id="PTHR46417:SF1">
    <property type="entry name" value="TRNA (GUANINE-N(1)-)-METHYLTRANSFERASE"/>
    <property type="match status" value="1"/>
</dbReference>
<evidence type="ECO:0000256" key="7">
    <source>
        <dbReference type="ARBA" id="ARBA00022490"/>
    </source>
</evidence>
<dbReference type="HAMAP" id="MF_00605">
    <property type="entry name" value="TrmD"/>
    <property type="match status" value="1"/>
</dbReference>
<name>A0A419F8J3_9BACT</name>
<reference evidence="19 20" key="1">
    <citation type="journal article" date="2017" name="ISME J.">
        <title>Energy and carbon metabolisms in a deep terrestrial subsurface fluid microbial community.</title>
        <authorList>
            <person name="Momper L."/>
            <person name="Jungbluth S.P."/>
            <person name="Lee M.D."/>
            <person name="Amend J.P."/>
        </authorList>
    </citation>
    <scope>NUCLEOTIDE SEQUENCE [LARGE SCALE GENOMIC DNA]</scope>
    <source>
        <strain evidence="19">SURF_17</strain>
    </source>
</reference>
<accession>A0A419F8J3</accession>
<evidence type="ECO:0000256" key="6">
    <source>
        <dbReference type="ARBA" id="ARBA00014679"/>
    </source>
</evidence>
<protein>
    <recommendedName>
        <fullName evidence="6 15">tRNA (guanine-N(1)-)-methyltransferase</fullName>
        <ecNumber evidence="5 15">2.1.1.228</ecNumber>
    </recommendedName>
    <alternativeName>
        <fullName evidence="12 15">M1G-methyltransferase</fullName>
    </alternativeName>
    <alternativeName>
        <fullName evidence="13 15">tRNA [GM37] methyltransferase</fullName>
    </alternativeName>
</protein>
<organism evidence="19 20">
    <name type="scientific">Candidatus Abyssobacteria bacterium SURF_17</name>
    <dbReference type="NCBI Taxonomy" id="2093361"/>
    <lineage>
        <taxon>Bacteria</taxon>
        <taxon>Pseudomonadati</taxon>
        <taxon>Candidatus Hydrogenedentota</taxon>
        <taxon>Candidatus Abyssobacteria</taxon>
    </lineage>
</organism>
<keyword evidence="10 15" id="KW-0949">S-adenosyl-L-methionine</keyword>
<dbReference type="GO" id="GO:0005829">
    <property type="term" value="C:cytosol"/>
    <property type="evidence" value="ECO:0007669"/>
    <property type="project" value="TreeGrafter"/>
</dbReference>
<evidence type="ECO:0000256" key="5">
    <source>
        <dbReference type="ARBA" id="ARBA00012807"/>
    </source>
</evidence>
<keyword evidence="11 15" id="KW-0819">tRNA processing</keyword>
<keyword evidence="8 15" id="KW-0489">Methyltransferase</keyword>
<dbReference type="FunFam" id="3.40.1280.10:FF:000001">
    <property type="entry name" value="tRNA (guanine-N(1)-)-methyltransferase"/>
    <property type="match status" value="1"/>
</dbReference>
<keyword evidence="7 15" id="KW-0963">Cytoplasm</keyword>
<comment type="subcellular location">
    <subcellularLocation>
        <location evidence="2 15 17">Cytoplasm</location>
    </subcellularLocation>
</comment>
<evidence type="ECO:0000256" key="8">
    <source>
        <dbReference type="ARBA" id="ARBA00022603"/>
    </source>
</evidence>
<comment type="function">
    <text evidence="1 15 17">Specifically methylates guanosine-37 in various tRNAs.</text>
</comment>
<evidence type="ECO:0000256" key="10">
    <source>
        <dbReference type="ARBA" id="ARBA00022691"/>
    </source>
</evidence>
<evidence type="ECO:0000256" key="2">
    <source>
        <dbReference type="ARBA" id="ARBA00004496"/>
    </source>
</evidence>
<proteinExistence type="inferred from homology"/>
<evidence type="ECO:0000259" key="18">
    <source>
        <dbReference type="Pfam" id="PF01746"/>
    </source>
</evidence>
<evidence type="ECO:0000256" key="4">
    <source>
        <dbReference type="ARBA" id="ARBA00011738"/>
    </source>
</evidence>
<feature type="binding site" evidence="15 16">
    <location>
        <position position="112"/>
    </location>
    <ligand>
        <name>S-adenosyl-L-methionine</name>
        <dbReference type="ChEBI" id="CHEBI:59789"/>
    </ligand>
</feature>
<dbReference type="NCBIfam" id="NF000648">
    <property type="entry name" value="PRK00026.1"/>
    <property type="match status" value="1"/>
</dbReference>
<dbReference type="GO" id="GO:0002939">
    <property type="term" value="P:tRNA N1-guanine methylation"/>
    <property type="evidence" value="ECO:0007669"/>
    <property type="project" value="TreeGrafter"/>
</dbReference>
<dbReference type="AlphaFoldDB" id="A0A419F8J3"/>
<dbReference type="InterPro" id="IPR016009">
    <property type="entry name" value="tRNA_MeTrfase_TRMD/TRM10"/>
</dbReference>
<dbReference type="Pfam" id="PF01746">
    <property type="entry name" value="tRNA_m1G_MT"/>
    <property type="match status" value="1"/>
</dbReference>
<evidence type="ECO:0000256" key="15">
    <source>
        <dbReference type="HAMAP-Rule" id="MF_00605"/>
    </source>
</evidence>
<evidence type="ECO:0000256" key="9">
    <source>
        <dbReference type="ARBA" id="ARBA00022679"/>
    </source>
</evidence>
<dbReference type="SUPFAM" id="SSF75217">
    <property type="entry name" value="alpha/beta knot"/>
    <property type="match status" value="1"/>
</dbReference>
<dbReference type="InterPro" id="IPR029028">
    <property type="entry name" value="Alpha/beta_knot_MTases"/>
</dbReference>
<feature type="binding site" evidence="15 16">
    <location>
        <begin position="132"/>
        <end position="137"/>
    </location>
    <ligand>
        <name>S-adenosyl-L-methionine</name>
        <dbReference type="ChEBI" id="CHEBI:59789"/>
    </ligand>
</feature>
<evidence type="ECO:0000256" key="1">
    <source>
        <dbReference type="ARBA" id="ARBA00002634"/>
    </source>
</evidence>
<comment type="subunit">
    <text evidence="4 15 17">Homodimer.</text>
</comment>
<gene>
    <name evidence="15 19" type="primary">trmD</name>
    <name evidence="19" type="ORF">C4532_01655</name>
</gene>
<dbReference type="GO" id="GO:0052906">
    <property type="term" value="F:tRNA (guanine(37)-N1)-methyltransferase activity"/>
    <property type="evidence" value="ECO:0007669"/>
    <property type="project" value="UniProtKB-UniRule"/>
</dbReference>
<dbReference type="FunFam" id="1.10.1270.20:FF:000001">
    <property type="entry name" value="tRNA (guanine-N(1)-)-methyltransferase"/>
    <property type="match status" value="1"/>
</dbReference>
<comment type="caution">
    <text evidence="19">The sequence shown here is derived from an EMBL/GenBank/DDBJ whole genome shotgun (WGS) entry which is preliminary data.</text>
</comment>
<evidence type="ECO:0000313" key="19">
    <source>
        <dbReference type="EMBL" id="RJP74715.1"/>
    </source>
</evidence>
<dbReference type="PIRSF" id="PIRSF000386">
    <property type="entry name" value="tRNA_mtase"/>
    <property type="match status" value="1"/>
</dbReference>